<keyword evidence="2 4" id="KW-0238">DNA-binding</keyword>
<dbReference type="Gene3D" id="1.10.357.10">
    <property type="entry name" value="Tetracycline Repressor, domain 2"/>
    <property type="match status" value="1"/>
</dbReference>
<evidence type="ECO:0000256" key="1">
    <source>
        <dbReference type="ARBA" id="ARBA00023015"/>
    </source>
</evidence>
<protein>
    <submittedName>
        <fullName evidence="7">TetR/AcrR family transcriptional regulator</fullName>
    </submittedName>
</protein>
<dbReference type="PROSITE" id="PS50977">
    <property type="entry name" value="HTH_TETR_2"/>
    <property type="match status" value="1"/>
</dbReference>
<dbReference type="GO" id="GO:0003700">
    <property type="term" value="F:DNA-binding transcription factor activity"/>
    <property type="evidence" value="ECO:0007669"/>
    <property type="project" value="TreeGrafter"/>
</dbReference>
<dbReference type="PANTHER" id="PTHR30055">
    <property type="entry name" value="HTH-TYPE TRANSCRIPTIONAL REGULATOR RUTR"/>
    <property type="match status" value="1"/>
</dbReference>
<dbReference type="EMBL" id="JABEPP010000005">
    <property type="protein sequence ID" value="NNM74129.1"/>
    <property type="molecule type" value="Genomic_DNA"/>
</dbReference>
<dbReference type="InterPro" id="IPR009057">
    <property type="entry name" value="Homeodomain-like_sf"/>
</dbReference>
<dbReference type="SUPFAM" id="SSF48498">
    <property type="entry name" value="Tetracyclin repressor-like, C-terminal domain"/>
    <property type="match status" value="1"/>
</dbReference>
<feature type="DNA-binding region" description="H-T-H motif" evidence="4">
    <location>
        <begin position="61"/>
        <end position="80"/>
    </location>
</feature>
<evidence type="ECO:0000256" key="3">
    <source>
        <dbReference type="ARBA" id="ARBA00023163"/>
    </source>
</evidence>
<proteinExistence type="predicted"/>
<feature type="domain" description="HTH tetR-type" evidence="6">
    <location>
        <begin position="38"/>
        <end position="98"/>
    </location>
</feature>
<dbReference type="Pfam" id="PF00440">
    <property type="entry name" value="TetR_N"/>
    <property type="match status" value="1"/>
</dbReference>
<gene>
    <name evidence="7" type="ORF">HJG44_17275</name>
</gene>
<dbReference type="InterPro" id="IPR050109">
    <property type="entry name" value="HTH-type_TetR-like_transc_reg"/>
</dbReference>
<dbReference type="Pfam" id="PF08359">
    <property type="entry name" value="TetR_C_4"/>
    <property type="match status" value="1"/>
</dbReference>
<keyword evidence="1" id="KW-0805">Transcription regulation</keyword>
<evidence type="ECO:0000256" key="4">
    <source>
        <dbReference type="PROSITE-ProRule" id="PRU00335"/>
    </source>
</evidence>
<dbReference type="InterPro" id="IPR001647">
    <property type="entry name" value="HTH_TetR"/>
</dbReference>
<keyword evidence="8" id="KW-1185">Reference proteome</keyword>
<name>A0A849ICI1_9HYPH</name>
<evidence type="ECO:0000259" key="6">
    <source>
        <dbReference type="PROSITE" id="PS50977"/>
    </source>
</evidence>
<evidence type="ECO:0000313" key="8">
    <source>
        <dbReference type="Proteomes" id="UP000564885"/>
    </source>
</evidence>
<evidence type="ECO:0000313" key="7">
    <source>
        <dbReference type="EMBL" id="NNM74129.1"/>
    </source>
</evidence>
<dbReference type="PRINTS" id="PR00455">
    <property type="entry name" value="HTHTETR"/>
</dbReference>
<dbReference type="SUPFAM" id="SSF46689">
    <property type="entry name" value="Homeodomain-like"/>
    <property type="match status" value="1"/>
</dbReference>
<dbReference type="InterPro" id="IPR036271">
    <property type="entry name" value="Tet_transcr_reg_TetR-rel_C_sf"/>
</dbReference>
<dbReference type="GO" id="GO:0000976">
    <property type="term" value="F:transcription cis-regulatory region binding"/>
    <property type="evidence" value="ECO:0007669"/>
    <property type="project" value="TreeGrafter"/>
</dbReference>
<evidence type="ECO:0000256" key="2">
    <source>
        <dbReference type="ARBA" id="ARBA00023125"/>
    </source>
</evidence>
<evidence type="ECO:0000256" key="5">
    <source>
        <dbReference type="SAM" id="MobiDB-lite"/>
    </source>
</evidence>
<dbReference type="Gene3D" id="1.10.10.60">
    <property type="entry name" value="Homeodomain-like"/>
    <property type="match status" value="1"/>
</dbReference>
<sequence>MPSRVARREDRRSWDEILDGLTASWQVESAERKQDRSRRREAEILQAALRVFARQGIARARIADVAAEAGMPVSSIYEYHASKEDLAYAVPVAQLGQFFLEYAKHARDVPTQRERLRLYLWLSADFARRNPDWARTLYLEVWPSVLVLEARVRKGLDEYANFIVDLIRAGERAGEWEAGPDPYQTATILVGSINQLIITWLMYRRPRNISRGAESLVDRLLSSLLPPLGDTTPPPGSSRSGTAKRPRGSVLPSTRAPRRLHQPVGPTGETAGLSGSDREK</sequence>
<dbReference type="AlphaFoldDB" id="A0A849ICI1"/>
<feature type="region of interest" description="Disordered" evidence="5">
    <location>
        <begin position="225"/>
        <end position="280"/>
    </location>
</feature>
<accession>A0A849ICI1</accession>
<dbReference type="RefSeq" id="WP_171219600.1">
    <property type="nucleotide sequence ID" value="NZ_JABEPP010000005.1"/>
</dbReference>
<organism evidence="7 8">
    <name type="scientific">Enterovirga aerilata</name>
    <dbReference type="NCBI Taxonomy" id="2730920"/>
    <lineage>
        <taxon>Bacteria</taxon>
        <taxon>Pseudomonadati</taxon>
        <taxon>Pseudomonadota</taxon>
        <taxon>Alphaproteobacteria</taxon>
        <taxon>Hyphomicrobiales</taxon>
        <taxon>Methylobacteriaceae</taxon>
        <taxon>Enterovirga</taxon>
    </lineage>
</organism>
<dbReference type="PANTHER" id="PTHR30055:SF234">
    <property type="entry name" value="HTH-TYPE TRANSCRIPTIONAL REGULATOR BETI"/>
    <property type="match status" value="1"/>
</dbReference>
<dbReference type="InterPro" id="IPR013570">
    <property type="entry name" value="Tscrpt_reg_YsiA_C"/>
</dbReference>
<reference evidence="7 8" key="1">
    <citation type="submission" date="2020-04" db="EMBL/GenBank/DDBJ databases">
        <title>Enterovirga sp. isolate from soil.</title>
        <authorList>
            <person name="Chea S."/>
            <person name="Kim D.-U."/>
        </authorList>
    </citation>
    <scope>NUCLEOTIDE SEQUENCE [LARGE SCALE GENOMIC DNA]</scope>
    <source>
        <strain evidence="7 8">DB1703</strain>
    </source>
</reference>
<keyword evidence="3" id="KW-0804">Transcription</keyword>
<dbReference type="Proteomes" id="UP000564885">
    <property type="component" value="Unassembled WGS sequence"/>
</dbReference>
<comment type="caution">
    <text evidence="7">The sequence shown here is derived from an EMBL/GenBank/DDBJ whole genome shotgun (WGS) entry which is preliminary data.</text>
</comment>